<gene>
    <name evidence="2" type="ORF">F1644_08470</name>
    <name evidence="1" type="ORF">GGR15_003672</name>
</gene>
<dbReference type="GeneID" id="86891320"/>
<dbReference type="Proteomes" id="UP000576368">
    <property type="component" value="Unassembled WGS sequence"/>
</dbReference>
<reference evidence="1 3" key="2">
    <citation type="submission" date="2020-03" db="EMBL/GenBank/DDBJ databases">
        <title>Genomic Encyclopedia of Type Strains, Phase IV (KMG-IV): sequencing the most valuable type-strain genomes for metagenomic binning, comparative biology and taxonomic classification.</title>
        <authorList>
            <person name="Goeker M."/>
        </authorList>
    </citation>
    <scope>NUCLEOTIDE SEQUENCE [LARGE SCALE GENOMIC DNA]</scope>
    <source>
        <strain evidence="1 3">DSM 105722</strain>
    </source>
</reference>
<dbReference type="EMBL" id="JAATLI010000014">
    <property type="protein sequence ID" value="NJC20029.1"/>
    <property type="molecule type" value="Genomic_DNA"/>
</dbReference>
<accession>A0A7X5YF95</accession>
<dbReference type="RefSeq" id="WP_118305409.1">
    <property type="nucleotide sequence ID" value="NZ_BMPA01000013.1"/>
</dbReference>
<dbReference type="AlphaFoldDB" id="A0A7X5YF95"/>
<organism evidence="1 3">
    <name type="scientific">Butyricimonas paravirosa</name>
    <dbReference type="NCBI Taxonomy" id="1472417"/>
    <lineage>
        <taxon>Bacteria</taxon>
        <taxon>Pseudomonadati</taxon>
        <taxon>Bacteroidota</taxon>
        <taxon>Bacteroidia</taxon>
        <taxon>Bacteroidales</taxon>
        <taxon>Odoribacteraceae</taxon>
        <taxon>Butyricimonas</taxon>
    </lineage>
</organism>
<protein>
    <recommendedName>
        <fullName evidence="5">DUF5033 domain-containing protein</fullName>
    </recommendedName>
</protein>
<reference evidence="2 4" key="1">
    <citation type="submission" date="2019-09" db="EMBL/GenBank/DDBJ databases">
        <title>Butyricimonas paravirosa DSM 105722 (=214-4 = JCM 18677 = CCUG 65563).</title>
        <authorList>
            <person name="Le Roy T."/>
            <person name="Cani P.D."/>
        </authorList>
    </citation>
    <scope>NUCLEOTIDE SEQUENCE [LARGE SCALE GENOMIC DNA]</scope>
    <source>
        <strain evidence="2 4">DSM 105722</strain>
    </source>
</reference>
<dbReference type="EMBL" id="CP043839">
    <property type="protein sequence ID" value="WOF12298.1"/>
    <property type="molecule type" value="Genomic_DNA"/>
</dbReference>
<dbReference type="Proteomes" id="UP001302374">
    <property type="component" value="Chromosome"/>
</dbReference>
<keyword evidence="4" id="KW-1185">Reference proteome</keyword>
<evidence type="ECO:0000313" key="4">
    <source>
        <dbReference type="Proteomes" id="UP001302374"/>
    </source>
</evidence>
<evidence type="ECO:0000313" key="2">
    <source>
        <dbReference type="EMBL" id="WOF12298.1"/>
    </source>
</evidence>
<name>A0A7X5YF95_9BACT</name>
<evidence type="ECO:0008006" key="5">
    <source>
        <dbReference type="Google" id="ProtNLM"/>
    </source>
</evidence>
<proteinExistence type="predicted"/>
<evidence type="ECO:0000313" key="1">
    <source>
        <dbReference type="EMBL" id="NJC20029.1"/>
    </source>
</evidence>
<dbReference type="PROSITE" id="PS51257">
    <property type="entry name" value="PROKAR_LIPOPROTEIN"/>
    <property type="match status" value="1"/>
</dbReference>
<sequence>MKIVNYLLSCLIALVICSCQKNEMVDSTIGNDLPQVLAELSEEYGVQITESVSRAENAEILSLDEIKDRLNFFKALSRDTIWFKNSTTDQNALLETSTRSLPFQDLTYYATEYITTPEGVNDFEDHFPESYINVRVELTTQFSQMRFKLKLSSINSTYVDYTDLVRNYLVYHDYTGFYDLDGAIRIIYYYQSLETGNTYRITGKYAIKGSINVSSYELIYISFSYTDPW</sequence>
<evidence type="ECO:0000313" key="3">
    <source>
        <dbReference type="Proteomes" id="UP000576368"/>
    </source>
</evidence>